<comment type="caution">
    <text evidence="2">The sequence shown here is derived from an EMBL/GenBank/DDBJ whole genome shotgun (WGS) entry which is preliminary data.</text>
</comment>
<name>A0ABT2M6W0_9MYCO</name>
<dbReference type="Proteomes" id="UP001206639">
    <property type="component" value="Unassembled WGS sequence"/>
</dbReference>
<accession>A0ABT2M6W0</accession>
<gene>
    <name evidence="2" type="ORF">N4S67_06160</name>
</gene>
<protein>
    <submittedName>
        <fullName evidence="2">Uncharacterized protein</fullName>
    </submittedName>
</protein>
<evidence type="ECO:0000313" key="3">
    <source>
        <dbReference type="Proteomes" id="UP001206639"/>
    </source>
</evidence>
<dbReference type="RefSeq" id="WP_260992093.1">
    <property type="nucleotide sequence ID" value="NZ_JAODWD010000002.1"/>
</dbReference>
<feature type="region of interest" description="Disordered" evidence="1">
    <location>
        <begin position="80"/>
        <end position="106"/>
    </location>
</feature>
<sequence>MKDSPVHAVPPERADDAGFMVAAAPAGSAPGAGIAVRGSMAIGLANVPLGKATTTRRWSGQRTTVSVPAPNWGLLGTHVDHEGSNPARHGRLTDAEHVKRFPARLR</sequence>
<organism evidence="2 3">
    <name type="scientific">Mycobacterium deserti</name>
    <dbReference type="NCBI Taxonomy" id="2978347"/>
    <lineage>
        <taxon>Bacteria</taxon>
        <taxon>Bacillati</taxon>
        <taxon>Actinomycetota</taxon>
        <taxon>Actinomycetes</taxon>
        <taxon>Mycobacteriales</taxon>
        <taxon>Mycobacteriaceae</taxon>
        <taxon>Mycobacterium</taxon>
    </lineage>
</organism>
<evidence type="ECO:0000313" key="2">
    <source>
        <dbReference type="EMBL" id="MCT7658002.1"/>
    </source>
</evidence>
<proteinExistence type="predicted"/>
<reference evidence="3" key="1">
    <citation type="submission" date="2023-07" db="EMBL/GenBank/DDBJ databases">
        <authorList>
            <person name="Deng Y."/>
            <person name="Zhang Y.-Q."/>
        </authorList>
    </citation>
    <scope>NUCLEOTIDE SEQUENCE [LARGE SCALE GENOMIC DNA]</scope>
    <source>
        <strain evidence="3">CPCC 205710</strain>
    </source>
</reference>
<keyword evidence="3" id="KW-1185">Reference proteome</keyword>
<evidence type="ECO:0000256" key="1">
    <source>
        <dbReference type="SAM" id="MobiDB-lite"/>
    </source>
</evidence>
<dbReference type="EMBL" id="JAODWD010000002">
    <property type="protein sequence ID" value="MCT7658002.1"/>
    <property type="molecule type" value="Genomic_DNA"/>
</dbReference>